<dbReference type="InterPro" id="IPR036291">
    <property type="entry name" value="NAD(P)-bd_dom_sf"/>
</dbReference>
<dbReference type="PANTHER" id="PTHR44085">
    <property type="entry name" value="SEPIAPTERIN REDUCTASE"/>
    <property type="match status" value="1"/>
</dbReference>
<name>B8BVR3_THAPS</name>
<evidence type="ECO:0000256" key="3">
    <source>
        <dbReference type="ARBA" id="ARBA00022857"/>
    </source>
</evidence>
<feature type="non-terminal residue" evidence="5">
    <location>
        <position position="137"/>
    </location>
</feature>
<dbReference type="Pfam" id="PF00106">
    <property type="entry name" value="adh_short"/>
    <property type="match status" value="1"/>
</dbReference>
<dbReference type="eggNOG" id="KOG1204">
    <property type="taxonomic scope" value="Eukaryota"/>
</dbReference>
<dbReference type="Gene3D" id="3.40.50.720">
    <property type="entry name" value="NAD(P)-binding Rossmann-like Domain"/>
    <property type="match status" value="1"/>
</dbReference>
<dbReference type="PANTHER" id="PTHR44085:SF2">
    <property type="entry name" value="SEPIAPTERIN REDUCTASE"/>
    <property type="match status" value="1"/>
</dbReference>
<evidence type="ECO:0000313" key="6">
    <source>
        <dbReference type="Proteomes" id="UP000001449"/>
    </source>
</evidence>
<dbReference type="OMA" id="ATWISSQ"/>
<dbReference type="GeneID" id="7452901"/>
<keyword evidence="4 5" id="KW-0560">Oxidoreductase</keyword>
<evidence type="ECO:0000256" key="4">
    <source>
        <dbReference type="ARBA" id="ARBA00023002"/>
    </source>
</evidence>
<reference evidence="5 6" key="1">
    <citation type="journal article" date="2004" name="Science">
        <title>The genome of the diatom Thalassiosira pseudonana: ecology, evolution, and metabolism.</title>
        <authorList>
            <person name="Armbrust E.V."/>
            <person name="Berges J.A."/>
            <person name="Bowler C."/>
            <person name="Green B.R."/>
            <person name="Martinez D."/>
            <person name="Putnam N.H."/>
            <person name="Zhou S."/>
            <person name="Allen A.E."/>
            <person name="Apt K.E."/>
            <person name="Bechner M."/>
            <person name="Brzezinski M.A."/>
            <person name="Chaal B.K."/>
            <person name="Chiovitti A."/>
            <person name="Davis A.K."/>
            <person name="Demarest M.S."/>
            <person name="Detter J.C."/>
            <person name="Glavina T."/>
            <person name="Goodstein D."/>
            <person name="Hadi M.Z."/>
            <person name="Hellsten U."/>
            <person name="Hildebrand M."/>
            <person name="Jenkins B.D."/>
            <person name="Jurka J."/>
            <person name="Kapitonov V.V."/>
            <person name="Kroger N."/>
            <person name="Lau W.W."/>
            <person name="Lane T.W."/>
            <person name="Larimer F.W."/>
            <person name="Lippmeier J.C."/>
            <person name="Lucas S."/>
            <person name="Medina M."/>
            <person name="Montsant A."/>
            <person name="Obornik M."/>
            <person name="Parker M.S."/>
            <person name="Palenik B."/>
            <person name="Pazour G.J."/>
            <person name="Richardson P.M."/>
            <person name="Rynearson T.A."/>
            <person name="Saito M.A."/>
            <person name="Schwartz D.C."/>
            <person name="Thamatrakoln K."/>
            <person name="Valentin K."/>
            <person name="Vardi A."/>
            <person name="Wilkerson F.P."/>
            <person name="Rokhsar D.S."/>
        </authorList>
    </citation>
    <scope>NUCLEOTIDE SEQUENCE [LARGE SCALE GENOMIC DNA]</scope>
    <source>
        <strain evidence="5 6">CCMP1335</strain>
    </source>
</reference>
<feature type="non-terminal residue" evidence="5">
    <location>
        <position position="1"/>
    </location>
</feature>
<dbReference type="HOGENOM" id="CLU_010194_2_11_1"/>
<dbReference type="KEGG" id="tps:THAPSDRAFT_261572"/>
<organism evidence="5 6">
    <name type="scientific">Thalassiosira pseudonana</name>
    <name type="common">Marine diatom</name>
    <name type="synonym">Cyclotella nana</name>
    <dbReference type="NCBI Taxonomy" id="35128"/>
    <lineage>
        <taxon>Eukaryota</taxon>
        <taxon>Sar</taxon>
        <taxon>Stramenopiles</taxon>
        <taxon>Ochrophyta</taxon>
        <taxon>Bacillariophyta</taxon>
        <taxon>Coscinodiscophyceae</taxon>
        <taxon>Thalassiosirophycidae</taxon>
        <taxon>Thalassiosirales</taxon>
        <taxon>Thalassiosiraceae</taxon>
        <taxon>Thalassiosira</taxon>
    </lineage>
</organism>
<dbReference type="Proteomes" id="UP000001449">
    <property type="component" value="Chromosome 2"/>
</dbReference>
<dbReference type="PaxDb" id="35128-Thaps261572"/>
<dbReference type="EC" id="1.1.1.153" evidence="5"/>
<protein>
    <submittedName>
        <fullName evidence="5">Sepiapterin reductase</fullName>
        <ecNumber evidence="5">1.1.1.153</ecNumber>
    </submittedName>
</protein>
<dbReference type="InterPro" id="IPR051721">
    <property type="entry name" value="Biopterin_syn/organic_redct"/>
</dbReference>
<dbReference type="EMBL" id="CM000639">
    <property type="protein sequence ID" value="EED94981.1"/>
    <property type="molecule type" value="Genomic_DNA"/>
</dbReference>
<evidence type="ECO:0000313" key="5">
    <source>
        <dbReference type="EMBL" id="EED94981.1"/>
    </source>
</evidence>
<dbReference type="RefSeq" id="XP_002287538.1">
    <property type="nucleotide sequence ID" value="XM_002287502.1"/>
</dbReference>
<keyword evidence="6" id="KW-1185">Reference proteome</keyword>
<dbReference type="InParanoid" id="B8BVR3"/>
<dbReference type="SUPFAM" id="SSF51735">
    <property type="entry name" value="NAD(P)-binding Rossmann-fold domains"/>
    <property type="match status" value="1"/>
</dbReference>
<dbReference type="AlphaFoldDB" id="B8BVR3"/>
<accession>B8BVR3</accession>
<keyword evidence="3" id="KW-0521">NADP</keyword>
<reference evidence="5 6" key="2">
    <citation type="journal article" date="2008" name="Nature">
        <title>The Phaeodactylum genome reveals the evolutionary history of diatom genomes.</title>
        <authorList>
            <person name="Bowler C."/>
            <person name="Allen A.E."/>
            <person name="Badger J.H."/>
            <person name="Grimwood J."/>
            <person name="Jabbari K."/>
            <person name="Kuo A."/>
            <person name="Maheswari U."/>
            <person name="Martens C."/>
            <person name="Maumus F."/>
            <person name="Otillar R.P."/>
            <person name="Rayko E."/>
            <person name="Salamov A."/>
            <person name="Vandepoele K."/>
            <person name="Beszteri B."/>
            <person name="Gruber A."/>
            <person name="Heijde M."/>
            <person name="Katinka M."/>
            <person name="Mock T."/>
            <person name="Valentin K."/>
            <person name="Verret F."/>
            <person name="Berges J.A."/>
            <person name="Brownlee C."/>
            <person name="Cadoret J.P."/>
            <person name="Chiovitti A."/>
            <person name="Choi C.J."/>
            <person name="Coesel S."/>
            <person name="De Martino A."/>
            <person name="Detter J.C."/>
            <person name="Durkin C."/>
            <person name="Falciatore A."/>
            <person name="Fournet J."/>
            <person name="Haruta M."/>
            <person name="Huysman M.J."/>
            <person name="Jenkins B.D."/>
            <person name="Jiroutova K."/>
            <person name="Jorgensen R.E."/>
            <person name="Joubert Y."/>
            <person name="Kaplan A."/>
            <person name="Kroger N."/>
            <person name="Kroth P.G."/>
            <person name="La Roche J."/>
            <person name="Lindquist E."/>
            <person name="Lommer M."/>
            <person name="Martin-Jezequel V."/>
            <person name="Lopez P.J."/>
            <person name="Lucas S."/>
            <person name="Mangogna M."/>
            <person name="McGinnis K."/>
            <person name="Medlin L.K."/>
            <person name="Montsant A."/>
            <person name="Oudot-Le Secq M.P."/>
            <person name="Napoli C."/>
            <person name="Obornik M."/>
            <person name="Parker M.S."/>
            <person name="Petit J.L."/>
            <person name="Porcel B.M."/>
            <person name="Poulsen N."/>
            <person name="Robison M."/>
            <person name="Rychlewski L."/>
            <person name="Rynearson T.A."/>
            <person name="Schmutz J."/>
            <person name="Shapiro H."/>
            <person name="Siaut M."/>
            <person name="Stanley M."/>
            <person name="Sussman M.R."/>
            <person name="Taylor A.R."/>
            <person name="Vardi A."/>
            <person name="von Dassow P."/>
            <person name="Vyverman W."/>
            <person name="Willis A."/>
            <person name="Wyrwicz L.S."/>
            <person name="Rokhsar D.S."/>
            <person name="Weissenbach J."/>
            <person name="Armbrust E.V."/>
            <person name="Green B.R."/>
            <person name="Van de Peer Y."/>
            <person name="Grigoriev I.V."/>
        </authorList>
    </citation>
    <scope>NUCLEOTIDE SEQUENCE [LARGE SCALE GENOMIC DNA]</scope>
    <source>
        <strain evidence="5 6">CCMP1335</strain>
    </source>
</reference>
<dbReference type="GO" id="GO:0004757">
    <property type="term" value="F:sepiapterin reductase (NADP+) activity"/>
    <property type="evidence" value="ECO:0007669"/>
    <property type="project" value="UniProtKB-EC"/>
</dbReference>
<sequence length="137" mass="15385">LNVTSATWISSQFVSTFDDTPPLVRIVNISSLCAIEPFQTMAVYCMGKAARDMYHLVLAKEHKDSDTMKVLNYAPGPCDTEMTDVLAGSAVLDWDLHQYYATSKRDQKLVDPLDSAKKLIELLEKDEFTTGSHVDYF</sequence>
<dbReference type="InterPro" id="IPR002347">
    <property type="entry name" value="SDR_fam"/>
</dbReference>
<gene>
    <name evidence="5" type="primary">SPR1</name>
    <name evidence="5" type="ORF">THAPSDRAFT_261572</name>
</gene>
<dbReference type="STRING" id="35128.B8BVR3"/>
<evidence type="ECO:0000256" key="1">
    <source>
        <dbReference type="ARBA" id="ARBA00004496"/>
    </source>
</evidence>
<comment type="subcellular location">
    <subcellularLocation>
        <location evidence="1">Cytoplasm</location>
    </subcellularLocation>
</comment>
<dbReference type="GO" id="GO:0005737">
    <property type="term" value="C:cytoplasm"/>
    <property type="evidence" value="ECO:0007669"/>
    <property type="project" value="UniProtKB-SubCell"/>
</dbReference>
<proteinExistence type="predicted"/>
<keyword evidence="2" id="KW-0963">Cytoplasm</keyword>
<evidence type="ECO:0000256" key="2">
    <source>
        <dbReference type="ARBA" id="ARBA00022490"/>
    </source>
</evidence>